<reference evidence="9" key="5">
    <citation type="submission" date="2018-04" db="UniProtKB">
        <authorList>
            <consortium name="EnsemblFungi"/>
        </authorList>
    </citation>
    <scope>IDENTIFICATION</scope>
    <source>
        <strain evidence="9">R3-111a-1</strain>
    </source>
</reference>
<feature type="transmembrane region" description="Helical" evidence="6">
    <location>
        <begin position="295"/>
        <end position="313"/>
    </location>
</feature>
<keyword evidence="4 6" id="KW-0472">Membrane</keyword>
<reference evidence="8" key="3">
    <citation type="submission" date="2010-09" db="EMBL/GenBank/DDBJ databases">
        <title>Annotation of Gaeumannomyces graminis var. tritici R3-111a-1.</title>
        <authorList>
            <consortium name="The Broad Institute Genome Sequencing Platform"/>
            <person name="Ma L.-J."/>
            <person name="Dead R."/>
            <person name="Young S.K."/>
            <person name="Zeng Q."/>
            <person name="Gargeya S."/>
            <person name="Fitzgerald M."/>
            <person name="Haas B."/>
            <person name="Abouelleil A."/>
            <person name="Alvarado L."/>
            <person name="Arachchi H.M."/>
            <person name="Berlin A."/>
            <person name="Brown A."/>
            <person name="Chapman S.B."/>
            <person name="Chen Z."/>
            <person name="Dunbar C."/>
            <person name="Freedman E."/>
            <person name="Gearin G."/>
            <person name="Gellesch M."/>
            <person name="Goldberg J."/>
            <person name="Griggs A."/>
            <person name="Gujja S."/>
            <person name="Heiman D."/>
            <person name="Howarth C."/>
            <person name="Larson L."/>
            <person name="Lui A."/>
            <person name="MacDonald P.J.P."/>
            <person name="Mehta T."/>
            <person name="Montmayeur A."/>
            <person name="Murphy C."/>
            <person name="Neiman D."/>
            <person name="Pearson M."/>
            <person name="Priest M."/>
            <person name="Roberts A."/>
            <person name="Saif S."/>
            <person name="Shea T."/>
            <person name="Shenoy N."/>
            <person name="Sisk P."/>
            <person name="Stolte C."/>
            <person name="Sykes S."/>
            <person name="Yandava C."/>
            <person name="Wortman J."/>
            <person name="Nusbaum C."/>
            <person name="Birren B."/>
        </authorList>
    </citation>
    <scope>NUCLEOTIDE SEQUENCE</scope>
    <source>
        <strain evidence="8">R3-111a-1</strain>
    </source>
</reference>
<evidence type="ECO:0000256" key="2">
    <source>
        <dbReference type="ARBA" id="ARBA00022692"/>
    </source>
</evidence>
<feature type="transmembrane region" description="Helical" evidence="6">
    <location>
        <begin position="224"/>
        <end position="243"/>
    </location>
</feature>
<dbReference type="HOGENOM" id="CLU_000960_22_2_1"/>
<feature type="region of interest" description="Disordered" evidence="5">
    <location>
        <begin position="1"/>
        <end position="91"/>
    </location>
</feature>
<dbReference type="RefSeq" id="XP_009227641.1">
    <property type="nucleotide sequence ID" value="XM_009229377.1"/>
</dbReference>
<organism evidence="8">
    <name type="scientific">Gaeumannomyces tritici (strain R3-111a-1)</name>
    <name type="common">Wheat and barley take-all root rot fungus</name>
    <name type="synonym">Gaeumannomyces graminis var. tritici</name>
    <dbReference type="NCBI Taxonomy" id="644352"/>
    <lineage>
        <taxon>Eukaryota</taxon>
        <taxon>Fungi</taxon>
        <taxon>Dikarya</taxon>
        <taxon>Ascomycota</taxon>
        <taxon>Pezizomycotina</taxon>
        <taxon>Sordariomycetes</taxon>
        <taxon>Sordariomycetidae</taxon>
        <taxon>Magnaporthales</taxon>
        <taxon>Magnaporthaceae</taxon>
        <taxon>Gaeumannomyces</taxon>
    </lineage>
</organism>
<feature type="transmembrane region" description="Helical" evidence="6">
    <location>
        <begin position="137"/>
        <end position="158"/>
    </location>
</feature>
<dbReference type="Pfam" id="PF07690">
    <property type="entry name" value="MFS_1"/>
    <property type="match status" value="1"/>
</dbReference>
<dbReference type="Gene3D" id="1.20.1250.20">
    <property type="entry name" value="MFS general substrate transporter like domains"/>
    <property type="match status" value="1"/>
</dbReference>
<evidence type="ECO:0000313" key="8">
    <source>
        <dbReference type="EMBL" id="EJT70463.1"/>
    </source>
</evidence>
<dbReference type="GO" id="GO:0005886">
    <property type="term" value="C:plasma membrane"/>
    <property type="evidence" value="ECO:0007669"/>
    <property type="project" value="TreeGrafter"/>
</dbReference>
<keyword evidence="3 6" id="KW-1133">Transmembrane helix</keyword>
<evidence type="ECO:0000313" key="9">
    <source>
        <dbReference type="EnsemblFungi" id="EJT70463"/>
    </source>
</evidence>
<reference evidence="10" key="1">
    <citation type="submission" date="2010-07" db="EMBL/GenBank/DDBJ databases">
        <title>The genome sequence of Gaeumannomyces graminis var. tritici strain R3-111a-1.</title>
        <authorList>
            <consortium name="The Broad Institute Genome Sequencing Platform"/>
            <person name="Ma L.-J."/>
            <person name="Dead R."/>
            <person name="Young S."/>
            <person name="Zeng Q."/>
            <person name="Koehrsen M."/>
            <person name="Alvarado L."/>
            <person name="Berlin A."/>
            <person name="Chapman S.B."/>
            <person name="Chen Z."/>
            <person name="Freedman E."/>
            <person name="Gellesch M."/>
            <person name="Goldberg J."/>
            <person name="Griggs A."/>
            <person name="Gujja S."/>
            <person name="Heilman E.R."/>
            <person name="Heiman D."/>
            <person name="Hepburn T."/>
            <person name="Howarth C."/>
            <person name="Jen D."/>
            <person name="Larson L."/>
            <person name="Mehta T."/>
            <person name="Neiman D."/>
            <person name="Pearson M."/>
            <person name="Roberts A."/>
            <person name="Saif S."/>
            <person name="Shea T."/>
            <person name="Shenoy N."/>
            <person name="Sisk P."/>
            <person name="Stolte C."/>
            <person name="Sykes S."/>
            <person name="Walk T."/>
            <person name="White J."/>
            <person name="Yandava C."/>
            <person name="Haas B."/>
            <person name="Nusbaum C."/>
            <person name="Birren B."/>
        </authorList>
    </citation>
    <scope>NUCLEOTIDE SEQUENCE [LARGE SCALE GENOMIC DNA]</scope>
    <source>
        <strain evidence="10">R3-111a-1</strain>
    </source>
</reference>
<evidence type="ECO:0000256" key="5">
    <source>
        <dbReference type="SAM" id="MobiDB-lite"/>
    </source>
</evidence>
<dbReference type="InterPro" id="IPR011701">
    <property type="entry name" value="MFS"/>
</dbReference>
<evidence type="ECO:0000256" key="6">
    <source>
        <dbReference type="SAM" id="Phobius"/>
    </source>
</evidence>
<dbReference type="VEuPathDB" id="FungiDB:GGTG_11486"/>
<dbReference type="SUPFAM" id="SSF103473">
    <property type="entry name" value="MFS general substrate transporter"/>
    <property type="match status" value="1"/>
</dbReference>
<feature type="transmembrane region" description="Helical" evidence="6">
    <location>
        <begin position="192"/>
        <end position="212"/>
    </location>
</feature>
<evidence type="ECO:0000313" key="10">
    <source>
        <dbReference type="Proteomes" id="UP000006039"/>
    </source>
</evidence>
<evidence type="ECO:0000256" key="3">
    <source>
        <dbReference type="ARBA" id="ARBA00022989"/>
    </source>
</evidence>
<keyword evidence="2 6" id="KW-0812">Transmembrane</keyword>
<dbReference type="PROSITE" id="PS50850">
    <property type="entry name" value="MFS"/>
    <property type="match status" value="1"/>
</dbReference>
<feature type="compositionally biased region" description="Basic and acidic residues" evidence="5">
    <location>
        <begin position="55"/>
        <end position="64"/>
    </location>
</feature>
<dbReference type="AlphaFoldDB" id="J3PDB8"/>
<reference evidence="9" key="4">
    <citation type="journal article" date="2015" name="G3 (Bethesda)">
        <title>Genome sequences of three phytopathogenic species of the Magnaporthaceae family of fungi.</title>
        <authorList>
            <person name="Okagaki L.H."/>
            <person name="Nunes C.C."/>
            <person name="Sailsbery J."/>
            <person name="Clay B."/>
            <person name="Brown D."/>
            <person name="John T."/>
            <person name="Oh Y."/>
            <person name="Young N."/>
            <person name="Fitzgerald M."/>
            <person name="Haas B.J."/>
            <person name="Zeng Q."/>
            <person name="Young S."/>
            <person name="Adiconis X."/>
            <person name="Fan L."/>
            <person name="Levin J.Z."/>
            <person name="Mitchell T.K."/>
            <person name="Okubara P.A."/>
            <person name="Farman M.L."/>
            <person name="Kohn L.M."/>
            <person name="Birren B."/>
            <person name="Ma L.-J."/>
            <person name="Dean R.A."/>
        </authorList>
    </citation>
    <scope>NUCLEOTIDE SEQUENCE</scope>
    <source>
        <strain evidence="9">R3-111a-1</strain>
    </source>
</reference>
<dbReference type="GeneID" id="20351944"/>
<evidence type="ECO:0000256" key="1">
    <source>
        <dbReference type="ARBA" id="ARBA00004141"/>
    </source>
</evidence>
<gene>
    <name evidence="9" type="primary">20351944</name>
    <name evidence="8" type="ORF">GGTG_11486</name>
</gene>
<protein>
    <submittedName>
        <fullName evidence="8">Drug resistance transporter</fullName>
    </submittedName>
</protein>
<feature type="transmembrane region" description="Helical" evidence="6">
    <location>
        <begin position="402"/>
        <end position="423"/>
    </location>
</feature>
<dbReference type="PANTHER" id="PTHR23501">
    <property type="entry name" value="MAJOR FACILITATOR SUPERFAMILY"/>
    <property type="match status" value="1"/>
</dbReference>
<feature type="transmembrane region" description="Helical" evidence="6">
    <location>
        <begin position="368"/>
        <end position="390"/>
    </location>
</feature>
<name>J3PDB8_GAET3</name>
<feature type="transmembrane region" description="Helical" evidence="6">
    <location>
        <begin position="466"/>
        <end position="488"/>
    </location>
</feature>
<keyword evidence="10" id="KW-1185">Reference proteome</keyword>
<dbReference type="InterPro" id="IPR020846">
    <property type="entry name" value="MFS_dom"/>
</dbReference>
<accession>J3PDB8</accession>
<reference evidence="8" key="2">
    <citation type="submission" date="2010-07" db="EMBL/GenBank/DDBJ databases">
        <authorList>
            <consortium name="The Broad Institute Genome Sequencing Platform"/>
            <consortium name="Broad Institute Genome Sequencing Center for Infectious Disease"/>
            <person name="Ma L.-J."/>
            <person name="Dead R."/>
            <person name="Young S."/>
            <person name="Zeng Q."/>
            <person name="Koehrsen M."/>
            <person name="Alvarado L."/>
            <person name="Berlin A."/>
            <person name="Chapman S.B."/>
            <person name="Chen Z."/>
            <person name="Freedman E."/>
            <person name="Gellesch M."/>
            <person name="Goldberg J."/>
            <person name="Griggs A."/>
            <person name="Gujja S."/>
            <person name="Heilman E.R."/>
            <person name="Heiman D."/>
            <person name="Hepburn T."/>
            <person name="Howarth C."/>
            <person name="Jen D."/>
            <person name="Larson L."/>
            <person name="Mehta T."/>
            <person name="Neiman D."/>
            <person name="Pearson M."/>
            <person name="Roberts A."/>
            <person name="Saif S."/>
            <person name="Shea T."/>
            <person name="Shenoy N."/>
            <person name="Sisk P."/>
            <person name="Stolte C."/>
            <person name="Sykes S."/>
            <person name="Walk T."/>
            <person name="White J."/>
            <person name="Yandava C."/>
            <person name="Haas B."/>
            <person name="Nusbaum C."/>
            <person name="Birren B."/>
        </authorList>
    </citation>
    <scope>NUCLEOTIDE SEQUENCE</scope>
    <source>
        <strain evidence="8">R3-111a-1</strain>
    </source>
</reference>
<dbReference type="OrthoDB" id="440553at2759"/>
<sequence>MSSSTVKRSSLLLQSPFPLPNMPEAHVPLRHSSIGVPPRQSSLANRLSVHRRSLRRSDSMEEALRPSPPSESESSDGRVGGGESFVTPPEEETLGTARCVAIVGMLLTSLLFSLIDTTIVSTSLLETAQDLGSFSEATWIMLSYLLTYMGFSVIFAKLSDIFGRLAMLEVSWLLFTVFSLGCGLAQTMNQLIVMRAFQGIGGAGLYSLPIICLHEVIPRRRWQLVGGGIAITLSISYVLGPSLGGVVPHRSSWRVLYLINIPFGVVAAAGLFLLYPRRRQQNTTTILQSFGMIDFPGALLLLAASMMLVYAIQEAGSMKYHWNSVPIAVNLTLSLLCCIAFWGWEAFLHARGGRVAPIFPMSLATHRVYVACLFVTVLVGFVFMPAVVMIPERSQILEGKNVMMAGVDLLPMLAAVAVGSFVAGPLSMQKNRTTFTLVLGTSLITTGASLMTILESMAPESAIKAMYGFEVVLGLGFGLCLASTTIMANLQARDADMAVANGAVAQARVLGSAIGLGIWTTIFNTTTQSGGRLGSTAEGGILTPEQAEALRRIPTSVLQLPGPARAEARTVYKAAFTEQMMVLAIAAAVAFALSLCTYETEPPPGQLPPPSPPMGWNPKQMMPATDGANEQELLDMARIEASLGVTRGDLGQPLQSDSRRESFELGRLPTVPLPIITR</sequence>
<feature type="transmembrane region" description="Helical" evidence="6">
    <location>
        <begin position="325"/>
        <end position="347"/>
    </location>
</feature>
<feature type="transmembrane region" description="Helical" evidence="6">
    <location>
        <begin position="255"/>
        <end position="275"/>
    </location>
</feature>
<dbReference type="PANTHER" id="PTHR23501:SF43">
    <property type="entry name" value="MULTIDRUG TRANSPORTER, PUTATIVE (AFU_ORTHOLOGUE AFUA_6G03040)-RELATED"/>
    <property type="match status" value="1"/>
</dbReference>
<feature type="domain" description="Major facilitator superfamily (MFS) profile" evidence="7">
    <location>
        <begin position="102"/>
        <end position="602"/>
    </location>
</feature>
<feature type="transmembrane region" description="Helical" evidence="6">
    <location>
        <begin position="99"/>
        <end position="125"/>
    </location>
</feature>
<proteinExistence type="predicted"/>
<dbReference type="Proteomes" id="UP000006039">
    <property type="component" value="Unassembled WGS sequence"/>
</dbReference>
<dbReference type="STRING" id="644352.J3PDB8"/>
<evidence type="ECO:0000256" key="4">
    <source>
        <dbReference type="ARBA" id="ARBA00023136"/>
    </source>
</evidence>
<feature type="transmembrane region" description="Helical" evidence="6">
    <location>
        <begin position="165"/>
        <end position="186"/>
    </location>
</feature>
<dbReference type="GO" id="GO:0022857">
    <property type="term" value="F:transmembrane transporter activity"/>
    <property type="evidence" value="ECO:0007669"/>
    <property type="project" value="InterPro"/>
</dbReference>
<evidence type="ECO:0000259" key="7">
    <source>
        <dbReference type="PROSITE" id="PS50850"/>
    </source>
</evidence>
<dbReference type="EnsemblFungi" id="EJT70463">
    <property type="protein sequence ID" value="EJT70463"/>
    <property type="gene ID" value="GGTG_11486"/>
</dbReference>
<dbReference type="EMBL" id="GL385401">
    <property type="protein sequence ID" value="EJT70463.1"/>
    <property type="molecule type" value="Genomic_DNA"/>
</dbReference>
<dbReference type="InterPro" id="IPR036259">
    <property type="entry name" value="MFS_trans_sf"/>
</dbReference>
<feature type="transmembrane region" description="Helical" evidence="6">
    <location>
        <begin position="435"/>
        <end position="454"/>
    </location>
</feature>
<comment type="subcellular location">
    <subcellularLocation>
        <location evidence="1">Membrane</location>
        <topology evidence="1">Multi-pass membrane protein</topology>
    </subcellularLocation>
</comment>
<dbReference type="eggNOG" id="KOG0254">
    <property type="taxonomic scope" value="Eukaryota"/>
</dbReference>